<proteinExistence type="predicted"/>
<name>A0A0E9X997_ANGAN</name>
<protein>
    <submittedName>
        <fullName evidence="1">Uncharacterized protein</fullName>
    </submittedName>
</protein>
<reference evidence="1" key="2">
    <citation type="journal article" date="2015" name="Fish Shellfish Immunol.">
        <title>Early steps in the European eel (Anguilla anguilla)-Vibrio vulnificus interaction in the gills: Role of the RtxA13 toxin.</title>
        <authorList>
            <person name="Callol A."/>
            <person name="Pajuelo D."/>
            <person name="Ebbesson L."/>
            <person name="Teles M."/>
            <person name="MacKenzie S."/>
            <person name="Amaro C."/>
        </authorList>
    </citation>
    <scope>NUCLEOTIDE SEQUENCE</scope>
</reference>
<accession>A0A0E9X997</accession>
<reference evidence="1" key="1">
    <citation type="submission" date="2014-11" db="EMBL/GenBank/DDBJ databases">
        <authorList>
            <person name="Amaro Gonzalez C."/>
        </authorList>
    </citation>
    <scope>NUCLEOTIDE SEQUENCE</scope>
</reference>
<evidence type="ECO:0000313" key="1">
    <source>
        <dbReference type="EMBL" id="JAH98253.1"/>
    </source>
</evidence>
<dbReference type="EMBL" id="GBXM01010324">
    <property type="protein sequence ID" value="JAH98253.1"/>
    <property type="molecule type" value="Transcribed_RNA"/>
</dbReference>
<sequence length="92" mass="10547">MQNTSKCFSFGPVRCFNMASNLRKSFSLTKKLQMRALWNSARITSVLQYGVIWFNPSCTGNHLSLLTYNVLPYILFISVLKGSVEMHVPIYH</sequence>
<dbReference type="AlphaFoldDB" id="A0A0E9X997"/>
<organism evidence="1">
    <name type="scientific">Anguilla anguilla</name>
    <name type="common">European freshwater eel</name>
    <name type="synonym">Muraena anguilla</name>
    <dbReference type="NCBI Taxonomy" id="7936"/>
    <lineage>
        <taxon>Eukaryota</taxon>
        <taxon>Metazoa</taxon>
        <taxon>Chordata</taxon>
        <taxon>Craniata</taxon>
        <taxon>Vertebrata</taxon>
        <taxon>Euteleostomi</taxon>
        <taxon>Actinopterygii</taxon>
        <taxon>Neopterygii</taxon>
        <taxon>Teleostei</taxon>
        <taxon>Anguilliformes</taxon>
        <taxon>Anguillidae</taxon>
        <taxon>Anguilla</taxon>
    </lineage>
</organism>